<dbReference type="Pfam" id="PF13365">
    <property type="entry name" value="Trypsin_2"/>
    <property type="match status" value="1"/>
</dbReference>
<protein>
    <submittedName>
        <fullName evidence="2">Serine protease</fullName>
    </submittedName>
</protein>
<dbReference type="Pfam" id="PF19956">
    <property type="entry name" value="EAD2"/>
    <property type="match status" value="1"/>
</dbReference>
<evidence type="ECO:0000259" key="1">
    <source>
        <dbReference type="Pfam" id="PF19956"/>
    </source>
</evidence>
<accession>A0A5P2VZZ2</accession>
<feature type="domain" description="Effector-associated" evidence="1">
    <location>
        <begin position="257"/>
        <end position="334"/>
    </location>
</feature>
<name>A0A5P2VZZ2_9ACTN</name>
<organism evidence="2 3">
    <name type="scientific">Streptomyces nodosus</name>
    <dbReference type="NCBI Taxonomy" id="40318"/>
    <lineage>
        <taxon>Bacteria</taxon>
        <taxon>Bacillati</taxon>
        <taxon>Actinomycetota</taxon>
        <taxon>Actinomycetes</taxon>
        <taxon>Kitasatosporales</taxon>
        <taxon>Streptomycetaceae</taxon>
        <taxon>Streptomyces</taxon>
    </lineage>
</organism>
<dbReference type="GO" id="GO:0006508">
    <property type="term" value="P:proteolysis"/>
    <property type="evidence" value="ECO:0007669"/>
    <property type="project" value="UniProtKB-KW"/>
</dbReference>
<evidence type="ECO:0000313" key="3">
    <source>
        <dbReference type="Proteomes" id="UP000325763"/>
    </source>
</evidence>
<dbReference type="GO" id="GO:0008233">
    <property type="term" value="F:peptidase activity"/>
    <property type="evidence" value="ECO:0007669"/>
    <property type="project" value="UniProtKB-KW"/>
</dbReference>
<dbReference type="KEGG" id="snq:CP978_02710"/>
<dbReference type="AlphaFoldDB" id="A0A5P2VZZ2"/>
<sequence>MPDSGAQLLPVAVVCQHRAKTERTGRGVSQSIEDSWRVRILGADNTPVGSGVLVDGGRVLTCAHVVQEALGLAEQESPGGRRLVVDHPGSLTADVSYGWVLPQGWAPPDRERADVAVLALGGPAPADCVPARLRPCGPARGRGVRVFGQASSAGPGIWVAARLLGAGGLSPDWVQLDSPDQADGQVRGGYSGAGVVDEHGDVIGIVVAARRPAASRVAWMIPVEAVVRYCPLLGDALHGDPAPVPGWPPGADRELTTALVKVPSMRDPQRRESVLRDTGDEIFDLAERSPVLIEDVRGVVELCLQYADGIDRLAAALRWYERGSLPMRDFERVVLRLRGAPGPTS</sequence>
<keyword evidence="2" id="KW-0645">Protease</keyword>
<keyword evidence="2" id="KW-0378">Hydrolase</keyword>
<reference evidence="2 3" key="1">
    <citation type="submission" date="2017-09" db="EMBL/GenBank/DDBJ databases">
        <title>Streptomyces genome completion.</title>
        <authorList>
            <person name="Lee N."/>
            <person name="Cho B.-K."/>
        </authorList>
    </citation>
    <scope>NUCLEOTIDE SEQUENCE [LARGE SCALE GENOMIC DNA]</scope>
    <source>
        <strain evidence="2 3">ATCC 14899</strain>
    </source>
</reference>
<dbReference type="Gene3D" id="2.40.10.120">
    <property type="match status" value="1"/>
</dbReference>
<dbReference type="RefSeq" id="WP_079161969.1">
    <property type="nucleotide sequence ID" value="NZ_CP009313.1"/>
</dbReference>
<evidence type="ECO:0000313" key="2">
    <source>
        <dbReference type="EMBL" id="QEV37597.1"/>
    </source>
</evidence>
<proteinExistence type="predicted"/>
<dbReference type="SUPFAM" id="SSF50494">
    <property type="entry name" value="Trypsin-like serine proteases"/>
    <property type="match status" value="1"/>
</dbReference>
<dbReference type="EMBL" id="CP023747">
    <property type="protein sequence ID" value="QEV37597.1"/>
    <property type="molecule type" value="Genomic_DNA"/>
</dbReference>
<dbReference type="Proteomes" id="UP000325763">
    <property type="component" value="Chromosome"/>
</dbReference>
<gene>
    <name evidence="2" type="ORF">CP978_02710</name>
</gene>
<dbReference type="InterPro" id="IPR045431">
    <property type="entry name" value="EAD2"/>
</dbReference>
<dbReference type="InterPro" id="IPR009003">
    <property type="entry name" value="Peptidase_S1_PA"/>
</dbReference>